<evidence type="ECO:0000256" key="1">
    <source>
        <dbReference type="SAM" id="Coils"/>
    </source>
</evidence>
<keyword evidence="1" id="KW-0175">Coiled coil</keyword>
<dbReference type="RefSeq" id="WP_062697890.1">
    <property type="nucleotide sequence ID" value="NZ_LJOD01000003.1"/>
</dbReference>
<reference evidence="2 3" key="1">
    <citation type="journal article" date="2015" name="Genom Data">
        <title>Draft genome sequence of a multidrug-resistant Chryseobacterium indologenes isolate from Malaysia.</title>
        <authorList>
            <person name="Yu C.Y."/>
            <person name="Ang G.Y."/>
            <person name="Cheng H.J."/>
            <person name="Cheong Y.M."/>
            <person name="Yin W.F."/>
            <person name="Chan K.G."/>
        </authorList>
    </citation>
    <scope>NUCLEOTIDE SEQUENCE [LARGE SCALE GENOMIC DNA]</scope>
    <source>
        <strain evidence="2 3">CI_885</strain>
    </source>
</reference>
<organism evidence="2 3">
    <name type="scientific">Chryseobacterium indologenes</name>
    <name type="common">Flavobacterium indologenes</name>
    <dbReference type="NCBI Taxonomy" id="253"/>
    <lineage>
        <taxon>Bacteria</taxon>
        <taxon>Pseudomonadati</taxon>
        <taxon>Bacteroidota</taxon>
        <taxon>Flavobacteriia</taxon>
        <taxon>Flavobacteriales</taxon>
        <taxon>Weeksellaceae</taxon>
        <taxon>Chryseobacterium group</taxon>
        <taxon>Chryseobacterium</taxon>
    </lineage>
</organism>
<sequence length="184" mass="21928">MGLDIFYNVDNDEDIFTFEYITDDELKKHHELSRTFANLMSRKNVISENEKTELDQISRITGIDLSSIIYLDEIPDPDEFQEILEYDPEYYEEQKAEYEIQRRKIENNLDEVSSKITGLIEKLKEKEDLYRLLAPASFDSLNNSAYFKKENNRGDNFYADLNNFKNFMDYARAKGTKTIWFRYS</sequence>
<dbReference type="AlphaFoldDB" id="A0A0N0IXA6"/>
<accession>A0A0N0IXA6</accession>
<evidence type="ECO:0000313" key="2">
    <source>
        <dbReference type="EMBL" id="KPE52054.1"/>
    </source>
</evidence>
<protein>
    <submittedName>
        <fullName evidence="2">Uncharacterized protein</fullName>
    </submittedName>
</protein>
<reference evidence="3" key="2">
    <citation type="submission" date="2015-09" db="EMBL/GenBank/DDBJ databases">
        <title>Draft genome sequence of a multidrug-resistant Chryseobacterium indologenes isolate from Malaysia.</title>
        <authorList>
            <person name="Yu C.Y."/>
            <person name="Ang G.Y."/>
            <person name="Chan K.-G."/>
        </authorList>
    </citation>
    <scope>NUCLEOTIDE SEQUENCE [LARGE SCALE GENOMIC DNA]</scope>
    <source>
        <strain evidence="3">CI_885</strain>
    </source>
</reference>
<comment type="caution">
    <text evidence="2">The sequence shown here is derived from an EMBL/GenBank/DDBJ whole genome shotgun (WGS) entry which is preliminary data.</text>
</comment>
<name>A0A0N0IXA6_CHRID</name>
<dbReference type="Proteomes" id="UP000037953">
    <property type="component" value="Unassembled WGS sequence"/>
</dbReference>
<proteinExistence type="predicted"/>
<evidence type="ECO:0000313" key="3">
    <source>
        <dbReference type="Proteomes" id="UP000037953"/>
    </source>
</evidence>
<feature type="coiled-coil region" evidence="1">
    <location>
        <begin position="91"/>
        <end position="129"/>
    </location>
</feature>
<gene>
    <name evidence="2" type="ORF">AOB46_07595</name>
</gene>
<dbReference type="EMBL" id="LJOD01000003">
    <property type="protein sequence ID" value="KPE52054.1"/>
    <property type="molecule type" value="Genomic_DNA"/>
</dbReference>
<dbReference type="PATRIC" id="fig|253.9.peg.3206"/>
<dbReference type="OrthoDB" id="982342at2"/>